<organism evidence="2 3">
    <name type="scientific">Collybiopsis confluens</name>
    <dbReference type="NCBI Taxonomy" id="2823264"/>
    <lineage>
        <taxon>Eukaryota</taxon>
        <taxon>Fungi</taxon>
        <taxon>Dikarya</taxon>
        <taxon>Basidiomycota</taxon>
        <taxon>Agaricomycotina</taxon>
        <taxon>Agaricomycetes</taxon>
        <taxon>Agaricomycetidae</taxon>
        <taxon>Agaricales</taxon>
        <taxon>Marasmiineae</taxon>
        <taxon>Omphalotaceae</taxon>
        <taxon>Collybiopsis</taxon>
    </lineage>
</organism>
<feature type="compositionally biased region" description="Basic residues" evidence="1">
    <location>
        <begin position="765"/>
        <end position="776"/>
    </location>
</feature>
<sequence>MKWKKEYTPAVQALAGASKFTINGGHFNVVGGNVYSYSEEGPNKDSSWNRDEFIKIFKQHLQSGNPTDIGQGFFDSLMYEKERKENFIIRSSGWRSCRVQSPTNNLNTEACQHLQTPMATNACGMSQNEDGSSDRIADSSAQFRTEAIANVVLGSELEPTTKAKRSRKRRIRKNKHQQYPKSEYNLNDLLFGTLSPRGSLGNPELVPIPSLNVQVPPIIGDTAVSSSTGRGLFQETTKSIGIALPNYQGVADAKKTATTISPLAEKFDFGNTCAMLSSSCQTTTSGMVAGVVSPEPVEPQESCESNKYCKISLPSTAEEIKVSGSAIQTADRDVHSTTTHSKCVNTTFNNCVFPDRVQLEHSTQTLDSDPQLNTRSSPRTCTSRDTSGCFVGNNSRAQAWEQKFSLLASQSHVGRDERPGIRCDISRQLVPRIPPNVKKANTRGFHHIQLARLLVSATKLDSFLVDPFLCQIPRILSSQPPSFFYPDLGVSVSNDFDLIFDGLLQGWLVLQTMIHLFLGAANTQKFRENFKDVHQGTGAGTKFKVKQTGKAWKHRITSISFQMIAYTTFIIRHSLSSCDDRRSKEGGVVKTEAFNVLMSLAQDPALYNQAFFNSLEAFYKTHVGWMLPQEKKSALLNEWDPQCGLNIMAHVLKKKSEKVAEEERQKAEASKAIQQQTTKTLSDTPTSADDNNSSSARSSVTPPDSSPELVASSQTAVDAMEIEDASPVSLKSSSSSSLLLASSSQASKTSGKHTDIEEGNTHSKDVKKKANAKSKPKSNAASQQSTSSAIQPAISVKQPQPLFPLERVNDVLSERSQFDTVLDINIFCLSSARHLLLFAIALSPAVHFGL</sequence>
<evidence type="ECO:0000256" key="1">
    <source>
        <dbReference type="SAM" id="MobiDB-lite"/>
    </source>
</evidence>
<feature type="compositionally biased region" description="Low complexity" evidence="1">
    <location>
        <begin position="682"/>
        <end position="703"/>
    </location>
</feature>
<feature type="compositionally biased region" description="Polar residues" evidence="1">
    <location>
        <begin position="672"/>
        <end position="681"/>
    </location>
</feature>
<name>A0A8H5M3K8_9AGAR</name>
<dbReference type="EMBL" id="JAACJN010000069">
    <property type="protein sequence ID" value="KAF5379583.1"/>
    <property type="molecule type" value="Genomic_DNA"/>
</dbReference>
<keyword evidence="3" id="KW-1185">Reference proteome</keyword>
<dbReference type="OrthoDB" id="3220614at2759"/>
<dbReference type="InterPro" id="IPR046521">
    <property type="entry name" value="DUF6698"/>
</dbReference>
<reference evidence="2 3" key="1">
    <citation type="journal article" date="2020" name="ISME J.">
        <title>Uncovering the hidden diversity of litter-decomposition mechanisms in mushroom-forming fungi.</title>
        <authorList>
            <person name="Floudas D."/>
            <person name="Bentzer J."/>
            <person name="Ahren D."/>
            <person name="Johansson T."/>
            <person name="Persson P."/>
            <person name="Tunlid A."/>
        </authorList>
    </citation>
    <scope>NUCLEOTIDE SEQUENCE [LARGE SCALE GENOMIC DNA]</scope>
    <source>
        <strain evidence="2 3">CBS 406.79</strain>
    </source>
</reference>
<evidence type="ECO:0000313" key="2">
    <source>
        <dbReference type="EMBL" id="KAF5379583.1"/>
    </source>
</evidence>
<feature type="compositionally biased region" description="Low complexity" evidence="1">
    <location>
        <begin position="777"/>
        <end position="793"/>
    </location>
</feature>
<evidence type="ECO:0000313" key="3">
    <source>
        <dbReference type="Proteomes" id="UP000518752"/>
    </source>
</evidence>
<feature type="region of interest" description="Disordered" evidence="1">
    <location>
        <begin position="659"/>
        <end position="714"/>
    </location>
</feature>
<feature type="compositionally biased region" description="Basic and acidic residues" evidence="1">
    <location>
        <begin position="752"/>
        <end position="764"/>
    </location>
</feature>
<dbReference type="AlphaFoldDB" id="A0A8H5M3K8"/>
<dbReference type="Pfam" id="PF20414">
    <property type="entry name" value="DUF6698"/>
    <property type="match status" value="1"/>
</dbReference>
<protein>
    <submittedName>
        <fullName evidence="2">Uncharacterized protein</fullName>
    </submittedName>
</protein>
<feature type="region of interest" description="Disordered" evidence="1">
    <location>
        <begin position="741"/>
        <end position="793"/>
    </location>
</feature>
<feature type="compositionally biased region" description="Basic and acidic residues" evidence="1">
    <location>
        <begin position="659"/>
        <end position="669"/>
    </location>
</feature>
<feature type="region of interest" description="Disordered" evidence="1">
    <location>
        <begin position="159"/>
        <end position="179"/>
    </location>
</feature>
<accession>A0A8H5M3K8</accession>
<gene>
    <name evidence="2" type="ORF">D9757_009243</name>
</gene>
<dbReference type="Proteomes" id="UP000518752">
    <property type="component" value="Unassembled WGS sequence"/>
</dbReference>
<feature type="compositionally biased region" description="Basic residues" evidence="1">
    <location>
        <begin position="162"/>
        <end position="178"/>
    </location>
</feature>
<proteinExistence type="predicted"/>
<feature type="region of interest" description="Disordered" evidence="1">
    <location>
        <begin position="362"/>
        <end position="382"/>
    </location>
</feature>
<comment type="caution">
    <text evidence="2">The sequence shown here is derived from an EMBL/GenBank/DDBJ whole genome shotgun (WGS) entry which is preliminary data.</text>
</comment>